<dbReference type="PANTHER" id="PTHR43798">
    <property type="entry name" value="MONOACYLGLYCEROL LIPASE"/>
    <property type="match status" value="1"/>
</dbReference>
<evidence type="ECO:0000259" key="8">
    <source>
        <dbReference type="Pfam" id="PF12697"/>
    </source>
</evidence>
<dbReference type="PRINTS" id="PR00412">
    <property type="entry name" value="EPOXHYDRLASE"/>
</dbReference>
<dbReference type="OrthoDB" id="428974at2759"/>
<dbReference type="Proteomes" id="UP001152799">
    <property type="component" value="Chromosome 1"/>
</dbReference>
<gene>
    <name evidence="9" type="ORF">CEUTPL_LOCUS127</name>
</gene>
<evidence type="ECO:0000256" key="5">
    <source>
        <dbReference type="ARBA" id="ARBA00046308"/>
    </source>
</evidence>
<dbReference type="GO" id="GO:0005765">
    <property type="term" value="C:lysosomal membrane"/>
    <property type="evidence" value="ECO:0007669"/>
    <property type="project" value="UniProtKB-SubCell"/>
</dbReference>
<sequence>MSDTLPGKGCLPKVSNTWRSMFGSFTSTNRVHPSDPVPPKDSEFILIDSKIQIRAVHLVPERARKSLLVNQDISKRGSVSEEYWFMRSKPLRNISCNCSFRNSMRKSFGNSNISVRSSNQREYNIKSERLEPICSNGTEAKENKVEQFVDQLIKQTLNDVINECIKKTVTGGIDNPAYERTEDTVITLRKKHVIGKSNEVLQNSSPSNLKNCVHEKKKPLIMLIHGLGSTADMWNVLMHNLSFKGFEVVAPDLLGHGFSSAPNKASVYQFKNLLNQTLAVFDYFMKKEDKRKCILIGHSYGCSLITALYPNRATKIAQLVLISGGGPTPLAPPADTNDISPYGWAHNLCYPFMYCGLKRSFFYSSRGKNFKFCEDQSTVPPLLKKFLIQGQYWPEGDASYHRRILVPTLLVHGLKDKYVTLVQECEMERTIPRSFLELLPDAGHMSMLETPEHLSHMVTCFLEMWT</sequence>
<dbReference type="SUPFAM" id="SSF53474">
    <property type="entry name" value="alpha/beta-Hydrolases"/>
    <property type="match status" value="1"/>
</dbReference>
<comment type="subcellular location">
    <subcellularLocation>
        <location evidence="3">Late endosome membrane</location>
        <topology evidence="3">Single-pass type II membrane protein</topology>
    </subcellularLocation>
    <subcellularLocation>
        <location evidence="4">Lysosome membrane</location>
        <topology evidence="4">Single-pass type II membrane protein</topology>
    </subcellularLocation>
    <subcellularLocation>
        <location evidence="5">Mitochondrion membrane</location>
        <topology evidence="5">Single-pass type II membrane protein</topology>
    </subcellularLocation>
</comment>
<comment type="catalytic activity">
    <reaction evidence="1">
        <text>Hydrolyzes glycerol monoesters of long-chain fatty acids.</text>
        <dbReference type="EC" id="3.1.1.23"/>
    </reaction>
</comment>
<dbReference type="GO" id="GO:0031966">
    <property type="term" value="C:mitochondrial membrane"/>
    <property type="evidence" value="ECO:0007669"/>
    <property type="project" value="UniProtKB-SubCell"/>
</dbReference>
<evidence type="ECO:0000313" key="10">
    <source>
        <dbReference type="Proteomes" id="UP001152799"/>
    </source>
</evidence>
<comment type="function">
    <text evidence="7">Lipase that preferentially hydrolysis medium-chain saturated monoacylglycerols including 2-arachidonoylglycerol. Through 2-arachidonoylglycerol degradation may regulate endocannabinoid signaling pathways. Also has a lysophosphatidyl lipase activity with a preference for lysophosphatidylglycerol among other lysophospholipids. Also able to degrade bis(monoacylglycero)phosphate (BMP) and constitutes the major enzyme for BMP catabolism. BMP, also known as lysobisphosphatidic acid, is enriched in late endosomes and lysosomes and plays a key role in the formation of intraluminal vesicles and in lipid sorting.</text>
</comment>
<evidence type="ECO:0000256" key="3">
    <source>
        <dbReference type="ARBA" id="ARBA00037797"/>
    </source>
</evidence>
<dbReference type="GO" id="GO:0031902">
    <property type="term" value="C:late endosome membrane"/>
    <property type="evidence" value="ECO:0007669"/>
    <property type="project" value="UniProtKB-SubCell"/>
</dbReference>
<dbReference type="InterPro" id="IPR000639">
    <property type="entry name" value="Epox_hydrolase-like"/>
</dbReference>
<reference evidence="9" key="1">
    <citation type="submission" date="2022-01" db="EMBL/GenBank/DDBJ databases">
        <authorList>
            <person name="King R."/>
        </authorList>
    </citation>
    <scope>NUCLEOTIDE SEQUENCE</scope>
</reference>
<evidence type="ECO:0000256" key="1">
    <source>
        <dbReference type="ARBA" id="ARBA00001613"/>
    </source>
</evidence>
<evidence type="ECO:0000256" key="2">
    <source>
        <dbReference type="ARBA" id="ARBA00013254"/>
    </source>
</evidence>
<dbReference type="GO" id="GO:0047372">
    <property type="term" value="F:monoacylglycerol lipase activity"/>
    <property type="evidence" value="ECO:0007669"/>
    <property type="project" value="UniProtKB-EC"/>
</dbReference>
<dbReference type="Gene3D" id="3.40.50.1820">
    <property type="entry name" value="alpha/beta hydrolase"/>
    <property type="match status" value="1"/>
</dbReference>
<protein>
    <recommendedName>
        <fullName evidence="2">acylglycerol lipase</fullName>
        <ecNumber evidence="2">3.1.1.23</ecNumber>
    </recommendedName>
</protein>
<dbReference type="Pfam" id="PF12697">
    <property type="entry name" value="Abhydrolase_6"/>
    <property type="match status" value="1"/>
</dbReference>
<organism evidence="9 10">
    <name type="scientific">Ceutorhynchus assimilis</name>
    <name type="common">cabbage seed weevil</name>
    <dbReference type="NCBI Taxonomy" id="467358"/>
    <lineage>
        <taxon>Eukaryota</taxon>
        <taxon>Metazoa</taxon>
        <taxon>Ecdysozoa</taxon>
        <taxon>Arthropoda</taxon>
        <taxon>Hexapoda</taxon>
        <taxon>Insecta</taxon>
        <taxon>Pterygota</taxon>
        <taxon>Neoptera</taxon>
        <taxon>Endopterygota</taxon>
        <taxon>Coleoptera</taxon>
        <taxon>Polyphaga</taxon>
        <taxon>Cucujiformia</taxon>
        <taxon>Curculionidae</taxon>
        <taxon>Ceutorhynchinae</taxon>
        <taxon>Ceutorhynchus</taxon>
    </lineage>
</organism>
<evidence type="ECO:0000256" key="4">
    <source>
        <dbReference type="ARBA" id="ARBA00037874"/>
    </source>
</evidence>
<evidence type="ECO:0000313" key="9">
    <source>
        <dbReference type="EMBL" id="CAG9759375.1"/>
    </source>
</evidence>
<dbReference type="InterPro" id="IPR050266">
    <property type="entry name" value="AB_hydrolase_sf"/>
</dbReference>
<evidence type="ECO:0000256" key="7">
    <source>
        <dbReference type="ARBA" id="ARBA00049568"/>
    </source>
</evidence>
<proteinExistence type="predicted"/>
<dbReference type="AlphaFoldDB" id="A0A9N9MCC5"/>
<dbReference type="InterPro" id="IPR000073">
    <property type="entry name" value="AB_hydrolase_1"/>
</dbReference>
<dbReference type="PANTHER" id="PTHR43798:SF5">
    <property type="entry name" value="MONOACYLGLYCEROL LIPASE ABHD6"/>
    <property type="match status" value="1"/>
</dbReference>
<accession>A0A9N9MCC5</accession>
<evidence type="ECO:0000256" key="6">
    <source>
        <dbReference type="ARBA" id="ARBA00047662"/>
    </source>
</evidence>
<dbReference type="PRINTS" id="PR00111">
    <property type="entry name" value="ABHYDROLASE"/>
</dbReference>
<dbReference type="EC" id="3.1.1.23" evidence="2"/>
<dbReference type="GO" id="GO:0046464">
    <property type="term" value="P:acylglycerol catabolic process"/>
    <property type="evidence" value="ECO:0007669"/>
    <property type="project" value="TreeGrafter"/>
</dbReference>
<dbReference type="EMBL" id="OU892277">
    <property type="protein sequence ID" value="CAG9759375.1"/>
    <property type="molecule type" value="Genomic_DNA"/>
</dbReference>
<name>A0A9N9MCC5_9CUCU</name>
<comment type="catalytic activity">
    <reaction evidence="6">
        <text>1-dodecanoylglycerol + H2O = dodecanoate + glycerol + H(+)</text>
        <dbReference type="Rhea" id="RHEA:44316"/>
        <dbReference type="ChEBI" id="CHEBI:15377"/>
        <dbReference type="ChEBI" id="CHEBI:15378"/>
        <dbReference type="ChEBI" id="CHEBI:17754"/>
        <dbReference type="ChEBI" id="CHEBI:18262"/>
        <dbReference type="ChEBI" id="CHEBI:75539"/>
    </reaction>
</comment>
<feature type="domain" description="AB hydrolase-1" evidence="8">
    <location>
        <begin position="222"/>
        <end position="452"/>
    </location>
</feature>
<dbReference type="InterPro" id="IPR029058">
    <property type="entry name" value="AB_hydrolase_fold"/>
</dbReference>
<keyword evidence="10" id="KW-1185">Reference proteome</keyword>